<evidence type="ECO:0000313" key="3">
    <source>
        <dbReference type="Proteomes" id="UP000005636"/>
    </source>
</evidence>
<sequence>MFSSFFDVLLSWALFLFHSEIFVHTISIIDRFRKEDN</sequence>
<accession>A0ABM5MMK0</accession>
<reference evidence="2 3" key="1">
    <citation type="submission" date="2011-11" db="EMBL/GenBank/DDBJ databases">
        <title>Complete genome sequence of thermophilic Geobacillus thermoleovorans CCB_US3_UF5.</title>
        <authorList>
            <person name="Muhd Sakaff M.K.L."/>
            <person name="Abdul Rahman A.Y."/>
            <person name="Saito J.A."/>
            <person name="Hou S."/>
            <person name="Alam M."/>
        </authorList>
    </citation>
    <scope>NUCLEOTIDE SEQUENCE [LARGE SCALE GENOMIC DNA]</scope>
    <source>
        <strain evidence="2 3">CCB_US3_UF5</strain>
    </source>
</reference>
<name>A0ABM5MMK0_GEOTH</name>
<evidence type="ECO:0000256" key="1">
    <source>
        <dbReference type="SAM" id="Phobius"/>
    </source>
</evidence>
<organism evidence="2 3">
    <name type="scientific">Geobacillus thermoleovorans CCB_US3_UF5</name>
    <dbReference type="NCBI Taxonomy" id="1111068"/>
    <lineage>
        <taxon>Bacteria</taxon>
        <taxon>Bacillati</taxon>
        <taxon>Bacillota</taxon>
        <taxon>Bacilli</taxon>
        <taxon>Bacillales</taxon>
        <taxon>Anoxybacillaceae</taxon>
        <taxon>Geobacillus</taxon>
        <taxon>Geobacillus thermoleovorans group</taxon>
    </lineage>
</organism>
<dbReference type="Proteomes" id="UP000005636">
    <property type="component" value="Chromosome"/>
</dbReference>
<keyword evidence="1" id="KW-1133">Transmembrane helix</keyword>
<keyword evidence="1" id="KW-0472">Membrane</keyword>
<keyword evidence="3" id="KW-1185">Reference proteome</keyword>
<proteinExistence type="predicted"/>
<feature type="transmembrane region" description="Helical" evidence="1">
    <location>
        <begin position="12"/>
        <end position="29"/>
    </location>
</feature>
<dbReference type="EMBL" id="CP003125">
    <property type="protein sequence ID" value="AEV21035.1"/>
    <property type="molecule type" value="Genomic_DNA"/>
</dbReference>
<evidence type="ECO:0000313" key="2">
    <source>
        <dbReference type="EMBL" id="AEV21035.1"/>
    </source>
</evidence>
<gene>
    <name evidence="2" type="ORF">GTCCBUS3UF5_37350</name>
</gene>
<protein>
    <submittedName>
        <fullName evidence="2">Uncharacterized protein</fullName>
    </submittedName>
</protein>
<keyword evidence="1" id="KW-0812">Transmembrane</keyword>